<dbReference type="PANTHER" id="PTHR16119:SF17">
    <property type="entry name" value="TRANSMEMBRANE PROTEIN 144"/>
    <property type="match status" value="1"/>
</dbReference>
<name>A0ABV5WG96_9BACI</name>
<dbReference type="InterPro" id="IPR010651">
    <property type="entry name" value="Sugar_transport"/>
</dbReference>
<evidence type="ECO:0000256" key="1">
    <source>
        <dbReference type="ARBA" id="ARBA00004127"/>
    </source>
</evidence>
<keyword evidence="9" id="KW-1185">Reference proteome</keyword>
<evidence type="ECO:0000256" key="6">
    <source>
        <dbReference type="ARBA" id="ARBA00023136"/>
    </source>
</evidence>
<comment type="similarity">
    <text evidence="2">Belongs to the GRP transporter (TC 2.A.7.5) family.</text>
</comment>
<evidence type="ECO:0000256" key="3">
    <source>
        <dbReference type="ARBA" id="ARBA00022597"/>
    </source>
</evidence>
<comment type="subcellular location">
    <subcellularLocation>
        <location evidence="1">Endomembrane system</location>
        <topology evidence="1">Multi-pass membrane protein</topology>
    </subcellularLocation>
</comment>
<feature type="transmembrane region" description="Helical" evidence="7">
    <location>
        <begin position="6"/>
        <end position="25"/>
    </location>
</feature>
<organism evidence="8 9">
    <name type="scientific">Ectobacillus funiculus</name>
    <dbReference type="NCBI Taxonomy" id="137993"/>
    <lineage>
        <taxon>Bacteria</taxon>
        <taxon>Bacillati</taxon>
        <taxon>Bacillota</taxon>
        <taxon>Bacilli</taxon>
        <taxon>Bacillales</taxon>
        <taxon>Bacillaceae</taxon>
        <taxon>Ectobacillus</taxon>
    </lineage>
</organism>
<dbReference type="Pfam" id="PF06800">
    <property type="entry name" value="Sugar_transport"/>
    <property type="match status" value="1"/>
</dbReference>
<feature type="transmembrane region" description="Helical" evidence="7">
    <location>
        <begin position="178"/>
        <end position="196"/>
    </location>
</feature>
<evidence type="ECO:0000256" key="7">
    <source>
        <dbReference type="SAM" id="Phobius"/>
    </source>
</evidence>
<dbReference type="RefSeq" id="WP_379949972.1">
    <property type="nucleotide sequence ID" value="NZ_JBHMAF010000083.1"/>
</dbReference>
<keyword evidence="4 7" id="KW-0812">Transmembrane</keyword>
<dbReference type="InterPro" id="IPR037185">
    <property type="entry name" value="EmrE-like"/>
</dbReference>
<feature type="transmembrane region" description="Helical" evidence="7">
    <location>
        <begin position="114"/>
        <end position="133"/>
    </location>
</feature>
<evidence type="ECO:0000256" key="4">
    <source>
        <dbReference type="ARBA" id="ARBA00022692"/>
    </source>
</evidence>
<dbReference type="PANTHER" id="PTHR16119">
    <property type="entry name" value="TRANSMEMBRANE PROTEIN 144"/>
    <property type="match status" value="1"/>
</dbReference>
<gene>
    <name evidence="8" type="ORF">ACFFMS_14535</name>
</gene>
<comment type="caution">
    <text evidence="8">The sequence shown here is derived from an EMBL/GenBank/DDBJ whole genome shotgun (WGS) entry which is preliminary data.</text>
</comment>
<sequence>MAGILLALIPALCWGSIVLVSVKLGGDAFSQTLGITVGALLFSIVLYFTVHPSLDTLTFIIGILSGMFWAVGQRNQLWTVKYLGVSKTVPLSTGMQLVAASLVGVIVFKEWTTRNVIIIGTIAIILIIVGVIFTTVRDKDDKDNNKAVKKGYILLLISTAGYLAYVVIVRWFNLNGWSVILPQAVGMLIGAFLLTFRNKPFNKYTIRNIVTGILWGIGNLGLLLSIPKIGVATSFSLSQTGIIISTLGGVFLLHEKKSKRQVVFVIVGCILVIAGGILLGFTKK</sequence>
<keyword evidence="3 8" id="KW-0762">Sugar transport</keyword>
<dbReference type="Proteomes" id="UP001589609">
    <property type="component" value="Unassembled WGS sequence"/>
</dbReference>
<feature type="transmembrane region" description="Helical" evidence="7">
    <location>
        <begin position="32"/>
        <end position="50"/>
    </location>
</feature>
<evidence type="ECO:0000256" key="2">
    <source>
        <dbReference type="ARBA" id="ARBA00006117"/>
    </source>
</evidence>
<accession>A0ABV5WG96</accession>
<protein>
    <submittedName>
        <fullName evidence="8">GRP family sugar transporter</fullName>
    </submittedName>
</protein>
<feature type="transmembrane region" description="Helical" evidence="7">
    <location>
        <begin position="262"/>
        <end position="281"/>
    </location>
</feature>
<evidence type="ECO:0000256" key="5">
    <source>
        <dbReference type="ARBA" id="ARBA00022989"/>
    </source>
</evidence>
<feature type="transmembrane region" description="Helical" evidence="7">
    <location>
        <begin position="232"/>
        <end position="253"/>
    </location>
</feature>
<feature type="transmembrane region" description="Helical" evidence="7">
    <location>
        <begin position="208"/>
        <end position="226"/>
    </location>
</feature>
<dbReference type="CDD" id="cd23112">
    <property type="entry name" value="glucose_uptake_GlcU"/>
    <property type="match status" value="1"/>
</dbReference>
<keyword evidence="5 7" id="KW-1133">Transmembrane helix</keyword>
<feature type="transmembrane region" description="Helical" evidence="7">
    <location>
        <begin position="84"/>
        <end position="108"/>
    </location>
</feature>
<evidence type="ECO:0000313" key="8">
    <source>
        <dbReference type="EMBL" id="MFB9759632.1"/>
    </source>
</evidence>
<dbReference type="EMBL" id="JBHMAF010000083">
    <property type="protein sequence ID" value="MFB9759632.1"/>
    <property type="molecule type" value="Genomic_DNA"/>
</dbReference>
<evidence type="ECO:0000313" key="9">
    <source>
        <dbReference type="Proteomes" id="UP001589609"/>
    </source>
</evidence>
<keyword evidence="3 8" id="KW-0813">Transport</keyword>
<keyword evidence="6 7" id="KW-0472">Membrane</keyword>
<feature type="transmembrane region" description="Helical" evidence="7">
    <location>
        <begin position="56"/>
        <end position="72"/>
    </location>
</feature>
<proteinExistence type="inferred from homology"/>
<reference evidence="8 9" key="1">
    <citation type="submission" date="2024-09" db="EMBL/GenBank/DDBJ databases">
        <authorList>
            <person name="Sun Q."/>
            <person name="Mori K."/>
        </authorList>
    </citation>
    <scope>NUCLEOTIDE SEQUENCE [LARGE SCALE GENOMIC DNA]</scope>
    <source>
        <strain evidence="8 9">JCM 11201</strain>
    </source>
</reference>
<dbReference type="SUPFAM" id="SSF103481">
    <property type="entry name" value="Multidrug resistance efflux transporter EmrE"/>
    <property type="match status" value="2"/>
</dbReference>
<feature type="transmembrane region" description="Helical" evidence="7">
    <location>
        <begin position="153"/>
        <end position="172"/>
    </location>
</feature>